<dbReference type="Proteomes" id="UP000199109">
    <property type="component" value="Unassembled WGS sequence"/>
</dbReference>
<keyword evidence="3" id="KW-1185">Reference proteome</keyword>
<evidence type="ECO:0000313" key="3">
    <source>
        <dbReference type="Proteomes" id="UP000199109"/>
    </source>
</evidence>
<gene>
    <name evidence="2" type="ORF">SAMN05421636_1276</name>
</gene>
<evidence type="ECO:0000256" key="1">
    <source>
        <dbReference type="SAM" id="MobiDB-lite"/>
    </source>
</evidence>
<feature type="compositionally biased region" description="Polar residues" evidence="1">
    <location>
        <begin position="1"/>
        <end position="12"/>
    </location>
</feature>
<proteinExistence type="predicted"/>
<dbReference type="EMBL" id="FNAO01000027">
    <property type="protein sequence ID" value="SDF24173.1"/>
    <property type="molecule type" value="Genomic_DNA"/>
</dbReference>
<evidence type="ECO:0000313" key="2">
    <source>
        <dbReference type="EMBL" id="SDF24173.1"/>
    </source>
</evidence>
<protein>
    <submittedName>
        <fullName evidence="2">Uncharacterized protein</fullName>
    </submittedName>
</protein>
<reference evidence="2 3" key="1">
    <citation type="submission" date="2016-10" db="EMBL/GenBank/DDBJ databases">
        <authorList>
            <person name="de Groot N.N."/>
        </authorList>
    </citation>
    <scope>NUCLEOTIDE SEQUENCE [LARGE SCALE GENOMIC DNA]</scope>
    <source>
        <strain evidence="2 3">DSM 23421</strain>
    </source>
</reference>
<sequence length="165" mass="18214">MFGNAQAMSSSGADRHRPSGRAPSKSLLFWYTFFFSKAKSKRFCGAARQARTLGKAPVPALPIGSVGKSIFLGNCLRTDQVPLVSPADRHTGRGEVRALLSFRSVPIEKFSRTGYVLLGNPSMHHRSGPPALRSAMRNIVFGTEVKVYCLNPVFPQLPLFQRCYR</sequence>
<organism evidence="2 3">
    <name type="scientific">Pricia antarctica</name>
    <dbReference type="NCBI Taxonomy" id="641691"/>
    <lineage>
        <taxon>Bacteria</taxon>
        <taxon>Pseudomonadati</taxon>
        <taxon>Bacteroidota</taxon>
        <taxon>Flavobacteriia</taxon>
        <taxon>Flavobacteriales</taxon>
        <taxon>Flavobacteriaceae</taxon>
        <taxon>Pricia</taxon>
    </lineage>
</organism>
<dbReference type="AlphaFoldDB" id="A0A1G7JGY8"/>
<name>A0A1G7JGY8_9FLAO</name>
<feature type="region of interest" description="Disordered" evidence="1">
    <location>
        <begin position="1"/>
        <end position="21"/>
    </location>
</feature>
<accession>A0A1G7JGY8</accession>